<evidence type="ECO:0000256" key="2">
    <source>
        <dbReference type="ARBA" id="ARBA00008231"/>
    </source>
</evidence>
<comment type="subcellular location">
    <subcellularLocation>
        <location evidence="1">Mitochondrion</location>
    </subcellularLocation>
</comment>
<comment type="caution">
    <text evidence="6">The sequence shown here is derived from an EMBL/GenBank/DDBJ whole genome shotgun (WGS) entry which is preliminary data.</text>
</comment>
<gene>
    <name evidence="6" type="ORF">MN116_008027</name>
</gene>
<keyword evidence="7" id="KW-1185">Reference proteome</keyword>
<reference evidence="6" key="2">
    <citation type="journal article" date="2023" name="Infect Dis Poverty">
        <title>Chromosome-scale genome of the human blood fluke Schistosoma mekongi and its implications for public health.</title>
        <authorList>
            <person name="Zhou M."/>
            <person name="Xu L."/>
            <person name="Xu D."/>
            <person name="Chen W."/>
            <person name="Khan J."/>
            <person name="Hu Y."/>
            <person name="Huang H."/>
            <person name="Wei H."/>
            <person name="Zhang Y."/>
            <person name="Chusongsang P."/>
            <person name="Tanasarnprasert K."/>
            <person name="Hu X."/>
            <person name="Limpanont Y."/>
            <person name="Lv Z."/>
        </authorList>
    </citation>
    <scope>NUCLEOTIDE SEQUENCE</scope>
    <source>
        <strain evidence="6">LV_2022a</strain>
    </source>
</reference>
<dbReference type="GO" id="GO:0005739">
    <property type="term" value="C:mitochondrion"/>
    <property type="evidence" value="ECO:0007669"/>
    <property type="project" value="UniProtKB-SubCell"/>
</dbReference>
<keyword evidence="5" id="KW-0143">Chaperone</keyword>
<evidence type="ECO:0000313" key="7">
    <source>
        <dbReference type="Proteomes" id="UP001292079"/>
    </source>
</evidence>
<name>A0AAE2D2C9_SCHME</name>
<organism evidence="6 7">
    <name type="scientific">Schistosoma mekongi</name>
    <name type="common">Parasitic worm</name>
    <dbReference type="NCBI Taxonomy" id="38744"/>
    <lineage>
        <taxon>Eukaryota</taxon>
        <taxon>Metazoa</taxon>
        <taxon>Spiralia</taxon>
        <taxon>Lophotrochozoa</taxon>
        <taxon>Platyhelminthes</taxon>
        <taxon>Trematoda</taxon>
        <taxon>Digenea</taxon>
        <taxon>Strigeidida</taxon>
        <taxon>Schistosomatoidea</taxon>
        <taxon>Schistosomatidae</taxon>
        <taxon>Schistosoma</taxon>
    </lineage>
</organism>
<dbReference type="Pfam" id="PF07542">
    <property type="entry name" value="ATP12"/>
    <property type="match status" value="1"/>
</dbReference>
<evidence type="ECO:0000256" key="1">
    <source>
        <dbReference type="ARBA" id="ARBA00004173"/>
    </source>
</evidence>
<evidence type="ECO:0000256" key="4">
    <source>
        <dbReference type="ARBA" id="ARBA00023128"/>
    </source>
</evidence>
<accession>A0AAE2D2C9</accession>
<dbReference type="InterPro" id="IPR023335">
    <property type="entry name" value="ATP12_ortho_dom_sf"/>
</dbReference>
<evidence type="ECO:0000256" key="3">
    <source>
        <dbReference type="ARBA" id="ARBA00022946"/>
    </source>
</evidence>
<comment type="similarity">
    <text evidence="2">Belongs to the ATP12 family.</text>
</comment>
<evidence type="ECO:0000313" key="6">
    <source>
        <dbReference type="EMBL" id="KAK4468863.1"/>
    </source>
</evidence>
<dbReference type="SUPFAM" id="SSF160909">
    <property type="entry name" value="ATP12-like"/>
    <property type="match status" value="1"/>
</dbReference>
<dbReference type="Proteomes" id="UP001292079">
    <property type="component" value="Unassembled WGS sequence"/>
</dbReference>
<keyword evidence="4" id="KW-0496">Mitochondrion</keyword>
<sequence length="363" mass="41008">MSVFQVCSVSYSVDALCIEYCLLVHGLDYEHPVFQILLDQRKLRTPTGIHFHVPNEALAVAVAHEWDSQDSTIKRYTMPLTTLCNRALDTPADQHDILVGAIMQYADTDTICFRCQEPDDLVTVQSAAWDPIIEWVRQRHQIKPVITYSMTSLVKLSPLDKEKLIGYFNSYNIWGLTGIKSCVENLKSVYLTLAMLDGFCSAAKAVELSLVEMLFQVSRWRDVPSYHDVENADLNARVSAALFLALLSHHRHDIKIKGTINALRSTKPNLPFPKELGPQDEFPVAYPEEGNPPLLRLLLGSAKKPNDVFLASNNPTAQNSLLIKAKHDKPWAERHANRSQEIDLQSPEHVEDLVHSLRSCYTH</sequence>
<keyword evidence="3" id="KW-0809">Transit peptide</keyword>
<dbReference type="InterPro" id="IPR011419">
    <property type="entry name" value="ATP12_ATP_synth-F1-assembly"/>
</dbReference>
<dbReference type="GO" id="GO:0033615">
    <property type="term" value="P:mitochondrial proton-transporting ATP synthase complex assembly"/>
    <property type="evidence" value="ECO:0007669"/>
    <property type="project" value="TreeGrafter"/>
</dbReference>
<dbReference type="PANTHER" id="PTHR21013:SF10">
    <property type="entry name" value="ATP SYNTHASE MITOCHONDRIAL F1 COMPLEX ASSEMBLY FACTOR 2"/>
    <property type="match status" value="1"/>
</dbReference>
<dbReference type="PANTHER" id="PTHR21013">
    <property type="entry name" value="ATP SYNTHASE MITOCHONDRIAL F1 COMPLEX ASSEMBLY FACTOR 2/ATP12 PROTEIN, MITOCHONDRIAL PRECURSOR"/>
    <property type="match status" value="1"/>
</dbReference>
<proteinExistence type="inferred from homology"/>
<dbReference type="EMBL" id="JALJAT010000006">
    <property type="protein sequence ID" value="KAK4468863.1"/>
    <property type="molecule type" value="Genomic_DNA"/>
</dbReference>
<dbReference type="AlphaFoldDB" id="A0AAE2D2C9"/>
<protein>
    <submittedName>
        <fullName evidence="6">Uncharacterized protein</fullName>
    </submittedName>
</protein>
<evidence type="ECO:0000256" key="5">
    <source>
        <dbReference type="ARBA" id="ARBA00023186"/>
    </source>
</evidence>
<dbReference type="InterPro" id="IPR042272">
    <property type="entry name" value="ATP12_ATP_synth-F1-assembly_N"/>
</dbReference>
<dbReference type="Gene3D" id="3.30.2180.10">
    <property type="entry name" value="ATP12-like"/>
    <property type="match status" value="1"/>
</dbReference>
<dbReference type="Gene3D" id="1.10.3580.10">
    <property type="entry name" value="ATP12 ATPase"/>
    <property type="match status" value="1"/>
</dbReference>
<reference evidence="6" key="1">
    <citation type="submission" date="2022-04" db="EMBL/GenBank/DDBJ databases">
        <authorList>
            <person name="Xu L."/>
            <person name="Lv Z."/>
        </authorList>
    </citation>
    <scope>NUCLEOTIDE SEQUENCE</scope>
    <source>
        <strain evidence="6">LV_2022a</strain>
    </source>
</reference>